<accession>A0A078ASE1</accession>
<sequence>MRLKARKLKVNCGDKSQRQEIQLMFAQNYQSLELNMYGKWSIKIAQFQSQTKESYEKKNRVQQMMLIDSFDLAIWNRSTIIEIKEKYEPQIKQMIKMALIGYRMYCTNGNKEDQTG</sequence>
<reference evidence="1 2" key="1">
    <citation type="submission" date="2014-06" db="EMBL/GenBank/DDBJ databases">
        <authorList>
            <person name="Swart Estienne"/>
        </authorList>
    </citation>
    <scope>NUCLEOTIDE SEQUENCE [LARGE SCALE GENOMIC DNA]</scope>
    <source>
        <strain evidence="1 2">130c</strain>
    </source>
</reference>
<dbReference type="AlphaFoldDB" id="A0A078ASE1"/>
<protein>
    <submittedName>
        <fullName evidence="1">Uncharacterized protein</fullName>
    </submittedName>
</protein>
<dbReference type="Proteomes" id="UP000039865">
    <property type="component" value="Unassembled WGS sequence"/>
</dbReference>
<gene>
    <name evidence="1" type="primary">Contig11196.g11961</name>
    <name evidence="1" type="ORF">STYLEM_13950</name>
</gene>
<organism evidence="1 2">
    <name type="scientific">Stylonychia lemnae</name>
    <name type="common">Ciliate</name>
    <dbReference type="NCBI Taxonomy" id="5949"/>
    <lineage>
        <taxon>Eukaryota</taxon>
        <taxon>Sar</taxon>
        <taxon>Alveolata</taxon>
        <taxon>Ciliophora</taxon>
        <taxon>Intramacronucleata</taxon>
        <taxon>Spirotrichea</taxon>
        <taxon>Stichotrichia</taxon>
        <taxon>Sporadotrichida</taxon>
        <taxon>Oxytrichidae</taxon>
        <taxon>Stylonychinae</taxon>
        <taxon>Stylonychia</taxon>
    </lineage>
</organism>
<evidence type="ECO:0000313" key="2">
    <source>
        <dbReference type="Proteomes" id="UP000039865"/>
    </source>
</evidence>
<keyword evidence="2" id="KW-1185">Reference proteome</keyword>
<name>A0A078ASE1_STYLE</name>
<dbReference type="EMBL" id="CCKQ01013236">
    <property type="protein sequence ID" value="CDW84881.1"/>
    <property type="molecule type" value="Genomic_DNA"/>
</dbReference>
<dbReference type="InParanoid" id="A0A078ASE1"/>
<evidence type="ECO:0000313" key="1">
    <source>
        <dbReference type="EMBL" id="CDW84881.1"/>
    </source>
</evidence>
<proteinExistence type="predicted"/>